<gene>
    <name evidence="4" type="ORF">NBU54_07805</name>
</gene>
<dbReference type="GO" id="GO:0003677">
    <property type="term" value="F:DNA binding"/>
    <property type="evidence" value="ECO:0007669"/>
    <property type="project" value="UniProtKB-UniRule"/>
</dbReference>
<dbReference type="RefSeq" id="WP_019418001.1">
    <property type="nucleotide sequence ID" value="NZ_CP012152.1"/>
</dbReference>
<dbReference type="Gene3D" id="1.10.357.10">
    <property type="entry name" value="Tetracycline Repressor, domain 2"/>
    <property type="match status" value="1"/>
</dbReference>
<dbReference type="InterPro" id="IPR050624">
    <property type="entry name" value="HTH-type_Tx_Regulator"/>
</dbReference>
<dbReference type="InterPro" id="IPR009057">
    <property type="entry name" value="Homeodomain-like_sf"/>
</dbReference>
<dbReference type="PANTHER" id="PTHR43479:SF11">
    <property type="entry name" value="ACREF_ENVCD OPERON REPRESSOR-RELATED"/>
    <property type="match status" value="1"/>
</dbReference>
<sequence length="64" mass="7628">MKKERQKKQTRILLQQTALQLFQKQGYEQTTVLQITNEAGVAKRTFFNYFRTKEEVLQSVFSPM</sequence>
<protein>
    <submittedName>
        <fullName evidence="4">TetR/AcrR family transcriptional regulator</fullName>
    </submittedName>
</protein>
<dbReference type="SUPFAM" id="SSF46689">
    <property type="entry name" value="Homeodomain-like"/>
    <property type="match status" value="1"/>
</dbReference>
<evidence type="ECO:0000313" key="4">
    <source>
        <dbReference type="EMBL" id="MDO0877562.1"/>
    </source>
</evidence>
<dbReference type="PRINTS" id="PR00455">
    <property type="entry name" value="HTHTETR"/>
</dbReference>
<comment type="caution">
    <text evidence="4">The sequence shown here is derived from an EMBL/GenBank/DDBJ whole genome shotgun (WGS) entry which is preliminary data.</text>
</comment>
<dbReference type="Proteomes" id="UP001176117">
    <property type="component" value="Unassembled WGS sequence"/>
</dbReference>
<dbReference type="InterPro" id="IPR001647">
    <property type="entry name" value="HTH_TetR"/>
</dbReference>
<reference evidence="4" key="1">
    <citation type="submission" date="2022-05" db="EMBL/GenBank/DDBJ databases">
        <title>Genome-based reclassification of Anoxybacillus salavatliensis Cihan et al. as a later heterotypic synonym of Anoxybacillus gonensis Belduz et al. 2003.</title>
        <authorList>
            <person name="Inan Bektas K."/>
            <person name="Guler H.I."/>
            <person name="Belduz A.O."/>
            <person name="Canakci S."/>
        </authorList>
    </citation>
    <scope>NUCLEOTIDE SEQUENCE</scope>
    <source>
        <strain evidence="4">NCIMB 13933</strain>
    </source>
</reference>
<dbReference type="AlphaFoldDB" id="A0AAW7TJF7"/>
<evidence type="ECO:0000313" key="5">
    <source>
        <dbReference type="Proteomes" id="UP001176117"/>
    </source>
</evidence>
<evidence type="ECO:0000256" key="1">
    <source>
        <dbReference type="ARBA" id="ARBA00023125"/>
    </source>
</evidence>
<dbReference type="PANTHER" id="PTHR43479">
    <property type="entry name" value="ACREF/ENVCD OPERON REPRESSOR-RELATED"/>
    <property type="match status" value="1"/>
</dbReference>
<dbReference type="PROSITE" id="PS50977">
    <property type="entry name" value="HTH_TETR_2"/>
    <property type="match status" value="1"/>
</dbReference>
<keyword evidence="1 2" id="KW-0238">DNA-binding</keyword>
<dbReference type="EMBL" id="JAMOGB010000005">
    <property type="protein sequence ID" value="MDO0877562.1"/>
    <property type="molecule type" value="Genomic_DNA"/>
</dbReference>
<dbReference type="Pfam" id="PF00440">
    <property type="entry name" value="TetR_N"/>
    <property type="match status" value="1"/>
</dbReference>
<keyword evidence="5" id="KW-1185">Reference proteome</keyword>
<feature type="domain" description="HTH tetR-type" evidence="3">
    <location>
        <begin position="8"/>
        <end position="64"/>
    </location>
</feature>
<name>A0AAW7TJF7_9BACL</name>
<evidence type="ECO:0000259" key="3">
    <source>
        <dbReference type="PROSITE" id="PS50977"/>
    </source>
</evidence>
<feature type="DNA-binding region" description="H-T-H motif" evidence="2">
    <location>
        <begin position="31"/>
        <end position="50"/>
    </location>
</feature>
<accession>A0AAW7TJF7</accession>
<dbReference type="PROSITE" id="PS01081">
    <property type="entry name" value="HTH_TETR_1"/>
    <property type="match status" value="1"/>
</dbReference>
<organism evidence="4 5">
    <name type="scientific">Anoxybacillus gonensis</name>
    <dbReference type="NCBI Taxonomy" id="198467"/>
    <lineage>
        <taxon>Bacteria</taxon>
        <taxon>Bacillati</taxon>
        <taxon>Bacillota</taxon>
        <taxon>Bacilli</taxon>
        <taxon>Bacillales</taxon>
        <taxon>Anoxybacillaceae</taxon>
        <taxon>Anoxybacillus</taxon>
    </lineage>
</organism>
<evidence type="ECO:0000256" key="2">
    <source>
        <dbReference type="PROSITE-ProRule" id="PRU00335"/>
    </source>
</evidence>
<dbReference type="InterPro" id="IPR023772">
    <property type="entry name" value="DNA-bd_HTH_TetR-type_CS"/>
</dbReference>
<proteinExistence type="predicted"/>